<dbReference type="AlphaFoldDB" id="A0A814SPR2"/>
<gene>
    <name evidence="2" type="ORF">OXX778_LOCUS23294</name>
</gene>
<dbReference type="Proteomes" id="UP000663879">
    <property type="component" value="Unassembled WGS sequence"/>
</dbReference>
<keyword evidence="1" id="KW-0812">Transmembrane</keyword>
<protein>
    <submittedName>
        <fullName evidence="2">Uncharacterized protein</fullName>
    </submittedName>
</protein>
<feature type="transmembrane region" description="Helical" evidence="1">
    <location>
        <begin position="123"/>
        <end position="149"/>
    </location>
</feature>
<sequence>DLISTSSPLSSIPVHFIINVENRPCVTTSIYFHYLTLSEDSCIALNVNQVLSEKLIFYSFNDLGDSTEQRCVKLIIGTLSPVVSCPVSSTTTISTINISTKQTTQNSLILITTSTNETNNKEWLTILSIVIGIVAFILLSVALFLSFLLGYMRRMKKIIPLDKNNKPVKIEYKQNEDLKSSNENDDLRKKRKFYIKRSRENGSQCVILED</sequence>
<comment type="caution">
    <text evidence="2">The sequence shown here is derived from an EMBL/GenBank/DDBJ whole genome shotgun (WGS) entry which is preliminary data.</text>
</comment>
<name>A0A814SPR2_9BILA</name>
<accession>A0A814SPR2</accession>
<evidence type="ECO:0000256" key="1">
    <source>
        <dbReference type="SAM" id="Phobius"/>
    </source>
</evidence>
<reference evidence="2" key="1">
    <citation type="submission" date="2021-02" db="EMBL/GenBank/DDBJ databases">
        <authorList>
            <person name="Nowell W R."/>
        </authorList>
    </citation>
    <scope>NUCLEOTIDE SEQUENCE</scope>
    <source>
        <strain evidence="2">Ploen Becks lab</strain>
    </source>
</reference>
<proteinExistence type="predicted"/>
<evidence type="ECO:0000313" key="2">
    <source>
        <dbReference type="EMBL" id="CAF1151153.1"/>
    </source>
</evidence>
<keyword evidence="1" id="KW-0472">Membrane</keyword>
<organism evidence="2 3">
    <name type="scientific">Brachionus calyciflorus</name>
    <dbReference type="NCBI Taxonomy" id="104777"/>
    <lineage>
        <taxon>Eukaryota</taxon>
        <taxon>Metazoa</taxon>
        <taxon>Spiralia</taxon>
        <taxon>Gnathifera</taxon>
        <taxon>Rotifera</taxon>
        <taxon>Eurotatoria</taxon>
        <taxon>Monogononta</taxon>
        <taxon>Pseudotrocha</taxon>
        <taxon>Ploima</taxon>
        <taxon>Brachionidae</taxon>
        <taxon>Brachionus</taxon>
    </lineage>
</organism>
<keyword evidence="1" id="KW-1133">Transmembrane helix</keyword>
<dbReference type="EMBL" id="CAJNOC010011945">
    <property type="protein sequence ID" value="CAF1151153.1"/>
    <property type="molecule type" value="Genomic_DNA"/>
</dbReference>
<evidence type="ECO:0000313" key="3">
    <source>
        <dbReference type="Proteomes" id="UP000663879"/>
    </source>
</evidence>
<keyword evidence="3" id="KW-1185">Reference proteome</keyword>
<feature type="non-terminal residue" evidence="2">
    <location>
        <position position="1"/>
    </location>
</feature>